<dbReference type="SUPFAM" id="SSF46689">
    <property type="entry name" value="Homeodomain-like"/>
    <property type="match status" value="1"/>
</dbReference>
<dbReference type="EMBL" id="BAABDM010000001">
    <property type="protein sequence ID" value="GAA4082291.1"/>
    <property type="molecule type" value="Genomic_DNA"/>
</dbReference>
<keyword evidence="2" id="KW-0238">DNA-binding</keyword>
<keyword evidence="6" id="KW-1185">Reference proteome</keyword>
<dbReference type="RefSeq" id="WP_344931712.1">
    <property type="nucleotide sequence ID" value="NZ_BAABDM010000001.1"/>
</dbReference>
<evidence type="ECO:0000259" key="4">
    <source>
        <dbReference type="PROSITE" id="PS01124"/>
    </source>
</evidence>
<keyword evidence="1" id="KW-0805">Transcription regulation</keyword>
<dbReference type="PROSITE" id="PS01124">
    <property type="entry name" value="HTH_ARAC_FAMILY_2"/>
    <property type="match status" value="1"/>
</dbReference>
<proteinExistence type="predicted"/>
<evidence type="ECO:0000256" key="3">
    <source>
        <dbReference type="ARBA" id="ARBA00023163"/>
    </source>
</evidence>
<dbReference type="PANTHER" id="PTHR47894">
    <property type="entry name" value="HTH-TYPE TRANSCRIPTIONAL REGULATOR GADX"/>
    <property type="match status" value="1"/>
</dbReference>
<dbReference type="Gene3D" id="1.10.10.60">
    <property type="entry name" value="Homeodomain-like"/>
    <property type="match status" value="1"/>
</dbReference>
<evidence type="ECO:0000313" key="6">
    <source>
        <dbReference type="Proteomes" id="UP001500392"/>
    </source>
</evidence>
<evidence type="ECO:0000313" key="5">
    <source>
        <dbReference type="EMBL" id="GAA4082291.1"/>
    </source>
</evidence>
<sequence length="362" mass="40661">MTPDMNRVDRDDTGVEREASVSALLRYVHAVRQYGVDTESALAALGLQQQDIQNSQRRLPAKTHERLMRELVSLSGDSLFGLKAGLIVQPDAWTVLGYILINSASVGDAMARVVSYEKLIGELGTSHIEPLDGQICMSWQAHLRDPLAKRHMVENVLASWFSFGQWVADSKHPPCKVLFEHALPDGVSNTDYEHVFGCPVYFDQPKSGIVVDEEILALPLRQPDAALLTALENHAQKQLLGLDANAQSWTGLVQVELRRQLQIGVINKSEVAARLDMSERTLQRYLRREGTHYQQILDELRQKQAMQYLADPEQSLTDIAQALGYIETASFFRKFKTWTGMTPGEYRDSMLSELNNGHDFIG</sequence>
<protein>
    <submittedName>
        <fullName evidence="5">AraC family transcriptional regulator</fullName>
    </submittedName>
</protein>
<comment type="caution">
    <text evidence="5">The sequence shown here is derived from an EMBL/GenBank/DDBJ whole genome shotgun (WGS) entry which is preliminary data.</text>
</comment>
<keyword evidence="3" id="KW-0804">Transcription</keyword>
<dbReference type="PANTHER" id="PTHR47894:SF1">
    <property type="entry name" value="HTH-TYPE TRANSCRIPTIONAL REGULATOR VQSM"/>
    <property type="match status" value="1"/>
</dbReference>
<evidence type="ECO:0000256" key="2">
    <source>
        <dbReference type="ARBA" id="ARBA00023125"/>
    </source>
</evidence>
<dbReference type="InterPro" id="IPR032687">
    <property type="entry name" value="AraC-type_N"/>
</dbReference>
<dbReference type="Pfam" id="PF12833">
    <property type="entry name" value="HTH_18"/>
    <property type="match status" value="1"/>
</dbReference>
<dbReference type="PRINTS" id="PR00032">
    <property type="entry name" value="HTHARAC"/>
</dbReference>
<gene>
    <name evidence="5" type="ORF">GCM10022414_01000</name>
</gene>
<dbReference type="InterPro" id="IPR018060">
    <property type="entry name" value="HTH_AraC"/>
</dbReference>
<dbReference type="Proteomes" id="UP001500392">
    <property type="component" value="Unassembled WGS sequence"/>
</dbReference>
<accession>A0ABP7W6L4</accession>
<dbReference type="InterPro" id="IPR009057">
    <property type="entry name" value="Homeodomain-like_sf"/>
</dbReference>
<dbReference type="Pfam" id="PF12625">
    <property type="entry name" value="Arabinose_bd"/>
    <property type="match status" value="1"/>
</dbReference>
<organism evidence="5 6">
    <name type="scientific">Zhongshania borealis</name>
    <dbReference type="NCBI Taxonomy" id="889488"/>
    <lineage>
        <taxon>Bacteria</taxon>
        <taxon>Pseudomonadati</taxon>
        <taxon>Pseudomonadota</taxon>
        <taxon>Gammaproteobacteria</taxon>
        <taxon>Cellvibrionales</taxon>
        <taxon>Spongiibacteraceae</taxon>
        <taxon>Zhongshania</taxon>
    </lineage>
</organism>
<evidence type="ECO:0000256" key="1">
    <source>
        <dbReference type="ARBA" id="ARBA00023015"/>
    </source>
</evidence>
<reference evidence="6" key="1">
    <citation type="journal article" date="2019" name="Int. J. Syst. Evol. Microbiol.">
        <title>The Global Catalogue of Microorganisms (GCM) 10K type strain sequencing project: providing services to taxonomists for standard genome sequencing and annotation.</title>
        <authorList>
            <consortium name="The Broad Institute Genomics Platform"/>
            <consortium name="The Broad Institute Genome Sequencing Center for Infectious Disease"/>
            <person name="Wu L."/>
            <person name="Ma J."/>
        </authorList>
    </citation>
    <scope>NUCLEOTIDE SEQUENCE [LARGE SCALE GENOMIC DNA]</scope>
    <source>
        <strain evidence="6">JCM 17304</strain>
    </source>
</reference>
<dbReference type="InterPro" id="IPR020449">
    <property type="entry name" value="Tscrpt_reg_AraC-type_HTH"/>
</dbReference>
<dbReference type="SMART" id="SM00342">
    <property type="entry name" value="HTH_ARAC"/>
    <property type="match status" value="1"/>
</dbReference>
<name>A0ABP7W6L4_9GAMM</name>
<feature type="domain" description="HTH araC/xylS-type" evidence="4">
    <location>
        <begin position="247"/>
        <end position="349"/>
    </location>
</feature>